<dbReference type="InterPro" id="IPR013840">
    <property type="entry name" value="DNAligase_N"/>
</dbReference>
<dbReference type="CDD" id="cd17748">
    <property type="entry name" value="BRCT_DNA_ligase_like"/>
    <property type="match status" value="1"/>
</dbReference>
<comment type="function">
    <text evidence="1 14">DNA ligase that catalyzes the formation of phosphodiester linkages between 5'-phosphoryl and 3'-hydroxyl groups in double-stranded DNA using NAD as a coenzyme and as the energy source for the reaction. It is essential for DNA replication and repair of damaged DNA.</text>
</comment>
<feature type="binding site" evidence="14">
    <location>
        <position position="168"/>
    </location>
    <ligand>
        <name>NAD(+)</name>
        <dbReference type="ChEBI" id="CHEBI:57540"/>
    </ligand>
</feature>
<dbReference type="OrthoDB" id="9759736at2"/>
<dbReference type="GO" id="GO:0006260">
    <property type="term" value="P:DNA replication"/>
    <property type="evidence" value="ECO:0007669"/>
    <property type="project" value="UniProtKB-KW"/>
</dbReference>
<dbReference type="STRING" id="479893.CPX_001610"/>
<comment type="catalytic activity">
    <reaction evidence="12 14">
        <text>NAD(+) + (deoxyribonucleotide)n-3'-hydroxyl + 5'-phospho-(deoxyribonucleotide)m = (deoxyribonucleotide)n+m + AMP + beta-nicotinamide D-nucleotide.</text>
        <dbReference type="EC" id="6.5.1.2"/>
    </reaction>
</comment>
<dbReference type="Proteomes" id="UP000037386">
    <property type="component" value="Unassembled WGS sequence"/>
</dbReference>
<dbReference type="Pfam" id="PF12826">
    <property type="entry name" value="HHH_2"/>
    <property type="match status" value="1"/>
</dbReference>
<dbReference type="Pfam" id="PF01653">
    <property type="entry name" value="DNA_ligase_aden"/>
    <property type="match status" value="1"/>
</dbReference>
<dbReference type="InterPro" id="IPR041663">
    <property type="entry name" value="DisA/LigA_HHH"/>
</dbReference>
<dbReference type="Gene3D" id="3.40.50.10190">
    <property type="entry name" value="BRCT domain"/>
    <property type="match status" value="1"/>
</dbReference>
<evidence type="ECO:0000256" key="14">
    <source>
        <dbReference type="HAMAP-Rule" id="MF_01588"/>
    </source>
</evidence>
<feature type="active site" description="N6-AMP-lysine intermediate" evidence="14">
    <location>
        <position position="113"/>
    </location>
</feature>
<dbReference type="GO" id="GO:0006281">
    <property type="term" value="P:DNA repair"/>
    <property type="evidence" value="ECO:0007669"/>
    <property type="project" value="UniProtKB-KW"/>
</dbReference>
<accession>A0A0M1MZS1</accession>
<evidence type="ECO:0000256" key="11">
    <source>
        <dbReference type="ARBA" id="ARBA00023204"/>
    </source>
</evidence>
<dbReference type="GO" id="GO:0003677">
    <property type="term" value="F:DNA binding"/>
    <property type="evidence" value="ECO:0007669"/>
    <property type="project" value="InterPro"/>
</dbReference>
<dbReference type="SUPFAM" id="SSF47781">
    <property type="entry name" value="RuvA domain 2-like"/>
    <property type="match status" value="1"/>
</dbReference>
<evidence type="ECO:0000256" key="3">
    <source>
        <dbReference type="ARBA" id="ARBA00013308"/>
    </source>
</evidence>
<dbReference type="CDD" id="cd00114">
    <property type="entry name" value="LIGANc"/>
    <property type="match status" value="1"/>
</dbReference>
<dbReference type="InterPro" id="IPR004150">
    <property type="entry name" value="NAD_DNA_ligase_OB"/>
</dbReference>
<dbReference type="PIRSF" id="PIRSF001604">
    <property type="entry name" value="LigA"/>
    <property type="match status" value="1"/>
</dbReference>
<dbReference type="SMART" id="SM00278">
    <property type="entry name" value="HhH1"/>
    <property type="match status" value="3"/>
</dbReference>
<feature type="binding site" evidence="14">
    <location>
        <position position="134"/>
    </location>
    <ligand>
        <name>NAD(+)</name>
        <dbReference type="ChEBI" id="CHEBI:57540"/>
    </ligand>
</feature>
<feature type="binding site" evidence="14">
    <location>
        <position position="403"/>
    </location>
    <ligand>
        <name>Zn(2+)</name>
        <dbReference type="ChEBI" id="CHEBI:29105"/>
    </ligand>
</feature>
<dbReference type="GO" id="GO:0003911">
    <property type="term" value="F:DNA ligase (NAD+) activity"/>
    <property type="evidence" value="ECO:0007669"/>
    <property type="project" value="UniProtKB-UniRule"/>
</dbReference>
<feature type="binding site" evidence="14">
    <location>
        <position position="307"/>
    </location>
    <ligand>
        <name>NAD(+)</name>
        <dbReference type="ChEBI" id="CHEBI:57540"/>
    </ligand>
</feature>
<evidence type="ECO:0000256" key="5">
    <source>
        <dbReference type="ARBA" id="ARBA00022705"/>
    </source>
</evidence>
<gene>
    <name evidence="16" type="primary">lig</name>
    <name evidence="14" type="synonym">ligA</name>
    <name evidence="16" type="ORF">CPX_001610</name>
</gene>
<dbReference type="Gene3D" id="1.10.150.20">
    <property type="entry name" value="5' to 3' exonuclease, C-terminal subdomain"/>
    <property type="match status" value="2"/>
</dbReference>
<evidence type="ECO:0000256" key="1">
    <source>
        <dbReference type="ARBA" id="ARBA00004067"/>
    </source>
</evidence>
<evidence type="ECO:0000313" key="16">
    <source>
        <dbReference type="EMBL" id="KOR75392.1"/>
    </source>
</evidence>
<dbReference type="NCBIfam" id="NF005932">
    <property type="entry name" value="PRK07956.1"/>
    <property type="match status" value="1"/>
</dbReference>
<dbReference type="InterPro" id="IPR010994">
    <property type="entry name" value="RuvA_2-like"/>
</dbReference>
<keyword evidence="10 14" id="KW-0520">NAD</keyword>
<dbReference type="EMBL" id="LHCF01000009">
    <property type="protein sequence ID" value="KOR75392.1"/>
    <property type="molecule type" value="Genomic_DNA"/>
</dbReference>
<feature type="binding site" evidence="14">
    <location>
        <position position="423"/>
    </location>
    <ligand>
        <name>Zn(2+)</name>
        <dbReference type="ChEBI" id="CHEBI:29105"/>
    </ligand>
</feature>
<evidence type="ECO:0000256" key="4">
    <source>
        <dbReference type="ARBA" id="ARBA00022598"/>
    </source>
</evidence>
<proteinExistence type="inferred from homology"/>
<keyword evidence="11 14" id="KW-0234">DNA repair</keyword>
<dbReference type="RefSeq" id="WP_053521489.1">
    <property type="nucleotide sequence ID" value="NZ_LHCF01000009.1"/>
</dbReference>
<organism evidence="16 17">
    <name type="scientific">Candidatus Phytoplasma pruni</name>
    <dbReference type="NCBI Taxonomy" id="479893"/>
    <lineage>
        <taxon>Bacteria</taxon>
        <taxon>Bacillati</taxon>
        <taxon>Mycoplasmatota</taxon>
        <taxon>Mollicutes</taxon>
        <taxon>Acholeplasmatales</taxon>
        <taxon>Acholeplasmataceae</taxon>
        <taxon>Candidatus Phytoplasma</taxon>
        <taxon>16SrIII (X-disease group)</taxon>
    </lineage>
</organism>
<keyword evidence="8 14" id="KW-0862">Zinc</keyword>
<comment type="similarity">
    <text evidence="13 14">Belongs to the NAD-dependent DNA ligase family. LigA subfamily.</text>
</comment>
<dbReference type="HAMAP" id="MF_01588">
    <property type="entry name" value="DNA_ligase_A"/>
    <property type="match status" value="1"/>
</dbReference>
<dbReference type="InterPro" id="IPR033136">
    <property type="entry name" value="DNA_ligase_CS"/>
</dbReference>
<keyword evidence="5 14" id="KW-0235">DNA replication</keyword>
<feature type="binding site" evidence="14">
    <location>
        <position position="418"/>
    </location>
    <ligand>
        <name>Zn(2+)</name>
        <dbReference type="ChEBI" id="CHEBI:29105"/>
    </ligand>
</feature>
<dbReference type="GO" id="GO:0005829">
    <property type="term" value="C:cytosol"/>
    <property type="evidence" value="ECO:0007669"/>
    <property type="project" value="TreeGrafter"/>
</dbReference>
<comment type="cofactor">
    <cofactor evidence="14">
        <name>Mg(2+)</name>
        <dbReference type="ChEBI" id="CHEBI:18420"/>
    </cofactor>
    <cofactor evidence="14">
        <name>Mn(2+)</name>
        <dbReference type="ChEBI" id="CHEBI:29035"/>
    </cofactor>
</comment>
<reference evidence="17" key="1">
    <citation type="submission" date="2015-05" db="EMBL/GenBank/DDBJ databases">
        <title>Draft genome sequence of 'Candidatus Phytoplasma Pruni' strain CX, a plant pathogenic bacterium.</title>
        <authorList>
            <person name="Lee I.-M."/>
            <person name="Bottner-Parker K.D."/>
            <person name="Shao J."/>
            <person name="Gundersen-Rindal D.E."/>
            <person name="Zhao Y."/>
            <person name="Davis R.E."/>
        </authorList>
    </citation>
    <scope>NUCLEOTIDE SEQUENCE [LARGE SCALE GENOMIC DNA]</scope>
    <source>
        <strain evidence="17">CX</strain>
    </source>
</reference>
<dbReference type="PATRIC" id="fig|479893.3.peg.411"/>
<keyword evidence="4 14" id="KW-0436">Ligase</keyword>
<evidence type="ECO:0000313" key="17">
    <source>
        <dbReference type="Proteomes" id="UP000037386"/>
    </source>
</evidence>
<evidence type="ECO:0000256" key="10">
    <source>
        <dbReference type="ARBA" id="ARBA00023027"/>
    </source>
</evidence>
<dbReference type="NCBIfam" id="TIGR00575">
    <property type="entry name" value="dnlj"/>
    <property type="match status" value="1"/>
</dbReference>
<dbReference type="InterPro" id="IPR001679">
    <property type="entry name" value="DNA_ligase"/>
</dbReference>
<dbReference type="Gene3D" id="1.10.287.610">
    <property type="entry name" value="Helix hairpin bin"/>
    <property type="match status" value="1"/>
</dbReference>
<dbReference type="SUPFAM" id="SSF52113">
    <property type="entry name" value="BRCT domain"/>
    <property type="match status" value="1"/>
</dbReference>
<evidence type="ECO:0000256" key="6">
    <source>
        <dbReference type="ARBA" id="ARBA00022723"/>
    </source>
</evidence>
<feature type="binding site" evidence="14">
    <location>
        <position position="283"/>
    </location>
    <ligand>
        <name>NAD(+)</name>
        <dbReference type="ChEBI" id="CHEBI:57540"/>
    </ligand>
</feature>
<dbReference type="EC" id="6.5.1.2" evidence="2 14"/>
<dbReference type="InterPro" id="IPR013839">
    <property type="entry name" value="DNAligase_adenylation"/>
</dbReference>
<dbReference type="GO" id="GO:0046872">
    <property type="term" value="F:metal ion binding"/>
    <property type="evidence" value="ECO:0007669"/>
    <property type="project" value="UniProtKB-KW"/>
</dbReference>
<feature type="binding site" evidence="14">
    <location>
        <position position="400"/>
    </location>
    <ligand>
        <name>Zn(2+)</name>
        <dbReference type="ChEBI" id="CHEBI:29105"/>
    </ligand>
</feature>
<dbReference type="PROSITE" id="PS50172">
    <property type="entry name" value="BRCT"/>
    <property type="match status" value="1"/>
</dbReference>
<feature type="domain" description="BRCT" evidence="15">
    <location>
        <begin position="586"/>
        <end position="665"/>
    </location>
</feature>
<dbReference type="Gene3D" id="6.20.10.30">
    <property type="match status" value="1"/>
</dbReference>
<dbReference type="Pfam" id="PF00533">
    <property type="entry name" value="BRCT"/>
    <property type="match status" value="1"/>
</dbReference>
<feature type="binding site" evidence="14">
    <location>
        <begin position="82"/>
        <end position="83"/>
    </location>
    <ligand>
        <name>NAD(+)</name>
        <dbReference type="ChEBI" id="CHEBI:57540"/>
    </ligand>
</feature>
<feature type="binding site" evidence="14">
    <location>
        <position position="111"/>
    </location>
    <ligand>
        <name>NAD(+)</name>
        <dbReference type="ChEBI" id="CHEBI:57540"/>
    </ligand>
</feature>
<dbReference type="InterPro" id="IPR036420">
    <property type="entry name" value="BRCT_dom_sf"/>
</dbReference>
<dbReference type="AlphaFoldDB" id="A0A0M1MZS1"/>
<protein>
    <recommendedName>
        <fullName evidence="3 14">DNA ligase</fullName>
        <ecNumber evidence="2 14">6.5.1.2</ecNumber>
    </recommendedName>
    <alternativeName>
        <fullName evidence="14">Polydeoxyribonucleotide synthase [NAD(+)]</fullName>
    </alternativeName>
</protein>
<keyword evidence="7 14" id="KW-0227">DNA damage</keyword>
<dbReference type="PANTHER" id="PTHR23389">
    <property type="entry name" value="CHROMOSOME TRANSMISSION FIDELITY FACTOR 18"/>
    <property type="match status" value="1"/>
</dbReference>
<evidence type="ECO:0000256" key="13">
    <source>
        <dbReference type="ARBA" id="ARBA00060881"/>
    </source>
</evidence>
<dbReference type="Gene3D" id="2.40.50.140">
    <property type="entry name" value="Nucleic acid-binding proteins"/>
    <property type="match status" value="1"/>
</dbReference>
<keyword evidence="14" id="KW-0464">Manganese</keyword>
<dbReference type="Pfam" id="PF03120">
    <property type="entry name" value="OB_DNA_ligase"/>
    <property type="match status" value="1"/>
</dbReference>
<dbReference type="PROSITE" id="PS01056">
    <property type="entry name" value="DNA_LIGASE_N2"/>
    <property type="match status" value="1"/>
</dbReference>
<keyword evidence="6 14" id="KW-0479">Metal-binding</keyword>
<comment type="caution">
    <text evidence="16">The sequence shown here is derived from an EMBL/GenBank/DDBJ whole genome shotgun (WGS) entry which is preliminary data.</text>
</comment>
<keyword evidence="9 14" id="KW-0460">Magnesium</keyword>
<dbReference type="InterPro" id="IPR012340">
    <property type="entry name" value="NA-bd_OB-fold"/>
</dbReference>
<dbReference type="InterPro" id="IPR001357">
    <property type="entry name" value="BRCT_dom"/>
</dbReference>
<dbReference type="SUPFAM" id="SSF50249">
    <property type="entry name" value="Nucleic acid-binding proteins"/>
    <property type="match status" value="1"/>
</dbReference>
<dbReference type="PANTHER" id="PTHR23389:SF9">
    <property type="entry name" value="DNA LIGASE"/>
    <property type="match status" value="1"/>
</dbReference>
<dbReference type="SMART" id="SM00532">
    <property type="entry name" value="LIGANc"/>
    <property type="match status" value="1"/>
</dbReference>
<evidence type="ECO:0000256" key="12">
    <source>
        <dbReference type="ARBA" id="ARBA00034005"/>
    </source>
</evidence>
<feature type="binding site" evidence="14">
    <location>
        <begin position="33"/>
        <end position="37"/>
    </location>
    <ligand>
        <name>NAD(+)</name>
        <dbReference type="ChEBI" id="CHEBI:57540"/>
    </ligand>
</feature>
<dbReference type="Gene3D" id="3.30.470.30">
    <property type="entry name" value="DNA ligase/mRNA capping enzyme"/>
    <property type="match status" value="1"/>
</dbReference>
<dbReference type="SUPFAM" id="SSF56091">
    <property type="entry name" value="DNA ligase/mRNA capping enzyme, catalytic domain"/>
    <property type="match status" value="1"/>
</dbReference>
<name>A0A0M1MZS1_9MOLU</name>
<evidence type="ECO:0000259" key="15">
    <source>
        <dbReference type="PROSITE" id="PS50172"/>
    </source>
</evidence>
<dbReference type="FunFam" id="2.40.50.140:FF:000012">
    <property type="entry name" value="DNA ligase"/>
    <property type="match status" value="1"/>
</dbReference>
<evidence type="ECO:0000256" key="8">
    <source>
        <dbReference type="ARBA" id="ARBA00022833"/>
    </source>
</evidence>
<dbReference type="InterPro" id="IPR003583">
    <property type="entry name" value="Hlx-hairpin-Hlx_DNA-bd_motif"/>
</dbReference>
<evidence type="ECO:0000256" key="7">
    <source>
        <dbReference type="ARBA" id="ARBA00022763"/>
    </source>
</evidence>
<evidence type="ECO:0000256" key="2">
    <source>
        <dbReference type="ARBA" id="ARBA00012722"/>
    </source>
</evidence>
<evidence type="ECO:0000256" key="9">
    <source>
        <dbReference type="ARBA" id="ARBA00022842"/>
    </source>
</evidence>
<sequence length="665" mass="76384">MKTEIVNKIKFLTDLINKANYDYYNLNNSEITDQQYDASLQELISLEKKYPEYRLNYSPTFKIGGVVNSKFKKIVHEVPMLSLENVFDFKELKDFYHRVLKKVSRFHFITELKIDGVAINLKYEKGILIQATTRGNGQVGEAVIDNIKTIKNIPLKLQKDIDLEVRGEIFFKHDDFEKLNTLQVKNNKPPFSNPRNAASGTIRLLNSDTVSQRILSSFIYHIVKPPAFIKTQKEVLDFLKKMGFSVNPYHYVADSFEALISHINRYEKLKDTLPYDTDGVVIKVNQLELHPLIGYTSKFPKWAIAYKFNSSQGETIIKKITFQVGRTGSVTPVAELLPVMVSGSVISKVSLHNYDYIQKKDIRIGDTVLIHKSGSIIPEIIEIIQEKRTDQTPFKMITHCPFCQTQLDKKADEVDYFCLNEVCEEKQIKKIIHFVSRESMDVNVLGEKTLILFFQKGFVKKISDLYSLNSFRSQLEDLPGFKSKKVNNILNALETSKSQPFERLLFALGIKHIGIKVAKILVQKYHNIHALKEATKEDLLGIPEVGIKIVESLGDYFKKPHNWEEINLLMQHNLQFQNDYKNKTTVQDNFFKGKKIVLTGSLKHYSRKAISSFLEEKGALIVNSVSKNIDYLICGHDSGSKLVKARTLGIKIIDEKELEQRLSER</sequence>
<dbReference type="SMART" id="SM00292">
    <property type="entry name" value="BRCT"/>
    <property type="match status" value="1"/>
</dbReference>